<dbReference type="KEGG" id="dpp:DICPUDRAFT_78778"/>
<proteinExistence type="predicted"/>
<protein>
    <submittedName>
        <fullName evidence="1">Uncharacterized protein</fullName>
    </submittedName>
</protein>
<dbReference type="VEuPathDB" id="AmoebaDB:DICPUDRAFT_78778"/>
<dbReference type="Proteomes" id="UP000001064">
    <property type="component" value="Unassembled WGS sequence"/>
</dbReference>
<dbReference type="GeneID" id="10501278"/>
<dbReference type="EMBL" id="GL871056">
    <property type="protein sequence ID" value="EGC35566.1"/>
    <property type="molecule type" value="Genomic_DNA"/>
</dbReference>
<name>F0ZKJ2_DICPU</name>
<keyword evidence="2" id="KW-1185">Reference proteome</keyword>
<evidence type="ECO:0000313" key="1">
    <source>
        <dbReference type="EMBL" id="EGC35566.1"/>
    </source>
</evidence>
<dbReference type="RefSeq" id="XP_003287937.1">
    <property type="nucleotide sequence ID" value="XM_003287889.1"/>
</dbReference>
<evidence type="ECO:0000313" key="2">
    <source>
        <dbReference type="Proteomes" id="UP000001064"/>
    </source>
</evidence>
<dbReference type="AlphaFoldDB" id="F0ZKJ2"/>
<dbReference type="InParanoid" id="F0ZKJ2"/>
<accession>F0ZKJ2</accession>
<organism evidence="1 2">
    <name type="scientific">Dictyostelium purpureum</name>
    <name type="common">Slime mold</name>
    <dbReference type="NCBI Taxonomy" id="5786"/>
    <lineage>
        <taxon>Eukaryota</taxon>
        <taxon>Amoebozoa</taxon>
        <taxon>Evosea</taxon>
        <taxon>Eumycetozoa</taxon>
        <taxon>Dictyostelia</taxon>
        <taxon>Dictyosteliales</taxon>
        <taxon>Dictyosteliaceae</taxon>
        <taxon>Dictyostelium</taxon>
    </lineage>
</organism>
<sequence length="175" mass="19518">MVGTFLELIHHLSSPKKSPVSQSKRGTYKDLKFHLVGDSAFFSKDSLNHFVNKVNPSKGSNNSDALDLYKLNNSTLKKLCLGLGVSRSSSNKRMVMLICGIDPLSHSTNPNSYSLLSEAIQKDTLKSYSLVKLKNLHQNFNLPAPAQLTCEGYILAKIYFLFIFKSCILTTCHLF</sequence>
<gene>
    <name evidence="1" type="ORF">DICPUDRAFT_78778</name>
</gene>
<dbReference type="PANTHER" id="PTHR33656:SF1">
    <property type="entry name" value="EXPRESSED PROTEIN"/>
    <property type="match status" value="1"/>
</dbReference>
<reference evidence="2" key="1">
    <citation type="journal article" date="2011" name="Genome Biol.">
        <title>Comparative genomics of the social amoebae Dictyostelium discoideum and Dictyostelium purpureum.</title>
        <authorList>
            <consortium name="US DOE Joint Genome Institute (JGI-PGF)"/>
            <person name="Sucgang R."/>
            <person name="Kuo A."/>
            <person name="Tian X."/>
            <person name="Salerno W."/>
            <person name="Parikh A."/>
            <person name="Feasley C.L."/>
            <person name="Dalin E."/>
            <person name="Tu H."/>
            <person name="Huang E."/>
            <person name="Barry K."/>
            <person name="Lindquist E."/>
            <person name="Shapiro H."/>
            <person name="Bruce D."/>
            <person name="Schmutz J."/>
            <person name="Salamov A."/>
            <person name="Fey P."/>
            <person name="Gaudet P."/>
            <person name="Anjard C."/>
            <person name="Babu M.M."/>
            <person name="Basu S."/>
            <person name="Bushmanova Y."/>
            <person name="van der Wel H."/>
            <person name="Katoh-Kurasawa M."/>
            <person name="Dinh C."/>
            <person name="Coutinho P.M."/>
            <person name="Saito T."/>
            <person name="Elias M."/>
            <person name="Schaap P."/>
            <person name="Kay R.R."/>
            <person name="Henrissat B."/>
            <person name="Eichinger L."/>
            <person name="Rivero F."/>
            <person name="Putnam N.H."/>
            <person name="West C.M."/>
            <person name="Loomis W.F."/>
            <person name="Chisholm R.L."/>
            <person name="Shaulsky G."/>
            <person name="Strassmann J.E."/>
            <person name="Queller D.C."/>
            <person name="Kuspa A."/>
            <person name="Grigoriev I.V."/>
        </authorList>
    </citation>
    <scope>NUCLEOTIDE SEQUENCE [LARGE SCALE GENOMIC DNA]</scope>
    <source>
        <strain evidence="2">QSDP1</strain>
    </source>
</reference>
<dbReference type="PANTHER" id="PTHR33656">
    <property type="entry name" value="EXPRESSED PROTEIN-RELATED"/>
    <property type="match status" value="1"/>
</dbReference>